<proteinExistence type="predicted"/>
<keyword evidence="2" id="KW-0143">Chaperone</keyword>
<sequence length="225" mass="22160">MLPLFLLADSRLPSGGHGHSGGVEALVDRRLVRSVDDLALFLAGRVRTGGRVVAAAAAAACTLASGTPDWAPWDAAVSARIPSAALRTASRAQGAALLRTVALAFPTPAVAALRALPRVHHPLVLGAAAAAAGADPGQAAALALHHLVGGAATAAVRLLGLDPLRVTAVTVGVARAADPVAADAAALATAAVAAGDPVLLPTEGSPLTDVLAELHRASEATLFAS</sequence>
<protein>
    <submittedName>
        <fullName evidence="3">Urease accessory UreF family protein</fullName>
    </submittedName>
</protein>
<dbReference type="Proteomes" id="UP001183202">
    <property type="component" value="Unassembled WGS sequence"/>
</dbReference>
<keyword evidence="1" id="KW-0996">Nickel insertion</keyword>
<dbReference type="Pfam" id="PF01730">
    <property type="entry name" value="UreF"/>
    <property type="match status" value="1"/>
</dbReference>
<organism evidence="3 4">
    <name type="scientific">Pseudonocardia charpentierae</name>
    <dbReference type="NCBI Taxonomy" id="3075545"/>
    <lineage>
        <taxon>Bacteria</taxon>
        <taxon>Bacillati</taxon>
        <taxon>Actinomycetota</taxon>
        <taxon>Actinomycetes</taxon>
        <taxon>Pseudonocardiales</taxon>
        <taxon>Pseudonocardiaceae</taxon>
        <taxon>Pseudonocardia</taxon>
    </lineage>
</organism>
<evidence type="ECO:0000313" key="4">
    <source>
        <dbReference type="Proteomes" id="UP001183202"/>
    </source>
</evidence>
<comment type="caution">
    <text evidence="3">The sequence shown here is derived from an EMBL/GenBank/DDBJ whole genome shotgun (WGS) entry which is preliminary data.</text>
</comment>
<evidence type="ECO:0000256" key="2">
    <source>
        <dbReference type="ARBA" id="ARBA00023186"/>
    </source>
</evidence>
<dbReference type="PANTHER" id="PTHR33620">
    <property type="entry name" value="UREASE ACCESSORY PROTEIN F"/>
    <property type="match status" value="1"/>
</dbReference>
<dbReference type="InterPro" id="IPR038277">
    <property type="entry name" value="UreF_sf"/>
</dbReference>
<dbReference type="InterPro" id="IPR002639">
    <property type="entry name" value="UreF"/>
</dbReference>
<evidence type="ECO:0000313" key="3">
    <source>
        <dbReference type="EMBL" id="MDT0352772.1"/>
    </source>
</evidence>
<reference evidence="4" key="1">
    <citation type="submission" date="2023-07" db="EMBL/GenBank/DDBJ databases">
        <title>30 novel species of actinomycetes from the DSMZ collection.</title>
        <authorList>
            <person name="Nouioui I."/>
        </authorList>
    </citation>
    <scope>NUCLEOTIDE SEQUENCE [LARGE SCALE GENOMIC DNA]</scope>
    <source>
        <strain evidence="4">DSM 45834</strain>
    </source>
</reference>
<dbReference type="Gene3D" id="1.10.4190.10">
    <property type="entry name" value="Urease accessory protein UreF"/>
    <property type="match status" value="1"/>
</dbReference>
<dbReference type="EMBL" id="JAVREJ010000021">
    <property type="protein sequence ID" value="MDT0352772.1"/>
    <property type="molecule type" value="Genomic_DNA"/>
</dbReference>
<keyword evidence="4" id="KW-1185">Reference proteome</keyword>
<dbReference type="RefSeq" id="WP_311559274.1">
    <property type="nucleotide sequence ID" value="NZ_JAVREJ010000021.1"/>
</dbReference>
<evidence type="ECO:0000256" key="1">
    <source>
        <dbReference type="ARBA" id="ARBA00022988"/>
    </source>
</evidence>
<gene>
    <name evidence="3" type="ORF">RM445_24925</name>
</gene>
<dbReference type="PANTHER" id="PTHR33620:SF1">
    <property type="entry name" value="UREASE ACCESSORY PROTEIN F"/>
    <property type="match status" value="1"/>
</dbReference>
<name>A0ABU2NFN5_9PSEU</name>
<accession>A0ABU2NFN5</accession>